<keyword evidence="7 10" id="KW-0235">DNA replication</keyword>
<dbReference type="InterPro" id="IPR022635">
    <property type="entry name" value="DNA_polIII_beta_C"/>
</dbReference>
<dbReference type="Pfam" id="PF00712">
    <property type="entry name" value="DNA_pol3_beta"/>
    <property type="match status" value="1"/>
</dbReference>
<feature type="domain" description="DNA polymerase III beta sliding clamp central" evidence="12">
    <location>
        <begin position="129"/>
        <end position="242"/>
    </location>
</feature>
<gene>
    <name evidence="14" type="primary">dnaN</name>
    <name evidence="14" type="ORF">ACFS29_02475</name>
</gene>
<evidence type="ECO:0000313" key="15">
    <source>
        <dbReference type="Proteomes" id="UP001597548"/>
    </source>
</evidence>
<comment type="similarity">
    <text evidence="2 10">Belongs to the beta sliding clamp family.</text>
</comment>
<keyword evidence="5 10" id="KW-0808">Transferase</keyword>
<keyword evidence="9" id="KW-0238">DNA-binding</keyword>
<evidence type="ECO:0000256" key="9">
    <source>
        <dbReference type="ARBA" id="ARBA00023125"/>
    </source>
</evidence>
<evidence type="ECO:0000256" key="8">
    <source>
        <dbReference type="ARBA" id="ARBA00022932"/>
    </source>
</evidence>
<evidence type="ECO:0000259" key="12">
    <source>
        <dbReference type="Pfam" id="PF02767"/>
    </source>
</evidence>
<feature type="domain" description="DNA polymerase III beta sliding clamp N-terminal" evidence="11">
    <location>
        <begin position="1"/>
        <end position="117"/>
    </location>
</feature>
<evidence type="ECO:0000256" key="10">
    <source>
        <dbReference type="PIRNR" id="PIRNR000804"/>
    </source>
</evidence>
<dbReference type="InterPro" id="IPR046938">
    <property type="entry name" value="DNA_clamp_sf"/>
</dbReference>
<organism evidence="14 15">
    <name type="scientific">Psychroserpens luteus</name>
    <dbReference type="NCBI Taxonomy" id="1434066"/>
    <lineage>
        <taxon>Bacteria</taxon>
        <taxon>Pseudomonadati</taxon>
        <taxon>Bacteroidota</taxon>
        <taxon>Flavobacteriia</taxon>
        <taxon>Flavobacteriales</taxon>
        <taxon>Flavobacteriaceae</taxon>
        <taxon>Psychroserpens</taxon>
    </lineage>
</organism>
<evidence type="ECO:0000256" key="7">
    <source>
        <dbReference type="ARBA" id="ARBA00022705"/>
    </source>
</evidence>
<comment type="subcellular location">
    <subcellularLocation>
        <location evidence="1 10">Cytoplasm</location>
    </subcellularLocation>
</comment>
<evidence type="ECO:0000256" key="2">
    <source>
        <dbReference type="ARBA" id="ARBA00010752"/>
    </source>
</evidence>
<dbReference type="InterPro" id="IPR001001">
    <property type="entry name" value="DNA_polIII_beta"/>
</dbReference>
<keyword evidence="8 10" id="KW-0239">DNA-directed DNA polymerase</keyword>
<evidence type="ECO:0000256" key="1">
    <source>
        <dbReference type="ARBA" id="ARBA00004496"/>
    </source>
</evidence>
<dbReference type="PANTHER" id="PTHR30478:SF0">
    <property type="entry name" value="BETA SLIDING CLAMP"/>
    <property type="match status" value="1"/>
</dbReference>
<sequence length="372" mass="41120">MKFIVSSTYLLKQLQVLGGVINSSNTLPILDNFLFELKDSKLTVSSSDLETTMSSTLDVESDVDGSIALPARLLLDTLKTFPEQPLTFVVEENNTVEISSNHGKYALAYADGNEFPKSVELDNPSTTTISGDILATAISKTIFAAGNDDLRPVMSGVFFQFSTEGLTFVATDAHKLVKYTREDVKADQVAEFIMPKKPLNLLKGILAASDDAVTIEYNDSNAKFTFENTILVCRLIDGKYPNYEAVIPKENPNKLTIDRTQFLNSVRRVSIFSNKTTHQIRLKIAGAELNISAEDIDYSNKAEERLTCDYQGDDMQIGFNSRFLTEMLNNLNADNVQLEMSLPNRAGILTPVDGLDEGEHVTMLVMPVMLNS</sequence>
<dbReference type="Pfam" id="PF02768">
    <property type="entry name" value="DNA_pol3_beta_3"/>
    <property type="match status" value="1"/>
</dbReference>
<reference evidence="15" key="1">
    <citation type="journal article" date="2019" name="Int. J. Syst. Evol. Microbiol.">
        <title>The Global Catalogue of Microorganisms (GCM) 10K type strain sequencing project: providing services to taxonomists for standard genome sequencing and annotation.</title>
        <authorList>
            <consortium name="The Broad Institute Genomics Platform"/>
            <consortium name="The Broad Institute Genome Sequencing Center for Infectious Disease"/>
            <person name="Wu L."/>
            <person name="Ma J."/>
        </authorList>
    </citation>
    <scope>NUCLEOTIDE SEQUENCE [LARGE SCALE GENOMIC DNA]</scope>
    <source>
        <strain evidence="15">KCTC 32514</strain>
    </source>
</reference>
<dbReference type="Proteomes" id="UP001597548">
    <property type="component" value="Unassembled WGS sequence"/>
</dbReference>
<keyword evidence="15" id="KW-1185">Reference proteome</keyword>
<evidence type="ECO:0000259" key="11">
    <source>
        <dbReference type="Pfam" id="PF00712"/>
    </source>
</evidence>
<keyword evidence="4 10" id="KW-0963">Cytoplasm</keyword>
<evidence type="ECO:0000256" key="3">
    <source>
        <dbReference type="ARBA" id="ARBA00021035"/>
    </source>
</evidence>
<evidence type="ECO:0000256" key="4">
    <source>
        <dbReference type="ARBA" id="ARBA00022490"/>
    </source>
</evidence>
<dbReference type="PANTHER" id="PTHR30478">
    <property type="entry name" value="DNA POLYMERASE III SUBUNIT BETA"/>
    <property type="match status" value="1"/>
</dbReference>
<comment type="function">
    <text evidence="10">Confers DNA tethering and processivity to DNA polymerases and other proteins. Acts as a clamp, forming a ring around DNA (a reaction catalyzed by the clamp-loading complex) which diffuses in an ATP-independent manner freely and bidirectionally along dsDNA. Initially characterized for its ability to contact the catalytic subunit of DNA polymerase III (Pol III), a complex, multichain enzyme responsible for most of the replicative synthesis in bacteria; Pol III exhibits 3'-5' exonuclease proofreading activity. The beta chain is required for initiation of replication as well as for processivity of DNA replication.</text>
</comment>
<evidence type="ECO:0000313" key="14">
    <source>
        <dbReference type="EMBL" id="MFD2914488.1"/>
    </source>
</evidence>
<keyword evidence="6 10" id="KW-0548">Nucleotidyltransferase</keyword>
<accession>A0ABW5ZNE7</accession>
<evidence type="ECO:0000256" key="6">
    <source>
        <dbReference type="ARBA" id="ARBA00022695"/>
    </source>
</evidence>
<evidence type="ECO:0000256" key="5">
    <source>
        <dbReference type="ARBA" id="ARBA00022679"/>
    </source>
</evidence>
<dbReference type="GO" id="GO:0003887">
    <property type="term" value="F:DNA-directed DNA polymerase activity"/>
    <property type="evidence" value="ECO:0007669"/>
    <property type="project" value="UniProtKB-EC"/>
</dbReference>
<dbReference type="InterPro" id="IPR022637">
    <property type="entry name" value="DNA_polIII_beta_cen"/>
</dbReference>
<name>A0ABW5ZNE7_9FLAO</name>
<dbReference type="RefSeq" id="WP_194507827.1">
    <property type="nucleotide sequence ID" value="NZ_JADILU010000003.1"/>
</dbReference>
<dbReference type="EMBL" id="JBHUOS010000001">
    <property type="protein sequence ID" value="MFD2914488.1"/>
    <property type="molecule type" value="Genomic_DNA"/>
</dbReference>
<dbReference type="Gene3D" id="3.10.150.10">
    <property type="entry name" value="DNA Polymerase III, subunit A, domain 2"/>
    <property type="match status" value="1"/>
</dbReference>
<proteinExistence type="inferred from homology"/>
<evidence type="ECO:0000259" key="13">
    <source>
        <dbReference type="Pfam" id="PF02768"/>
    </source>
</evidence>
<comment type="subunit">
    <text evidence="10">Forms a ring-shaped head-to-tail homodimer around DNA.</text>
</comment>
<dbReference type="Gene3D" id="3.70.10.10">
    <property type="match status" value="1"/>
</dbReference>
<dbReference type="SMART" id="SM00480">
    <property type="entry name" value="POL3Bc"/>
    <property type="match status" value="1"/>
</dbReference>
<comment type="caution">
    <text evidence="14">The sequence shown here is derived from an EMBL/GenBank/DDBJ whole genome shotgun (WGS) entry which is preliminary data.</text>
</comment>
<dbReference type="NCBIfam" id="TIGR00663">
    <property type="entry name" value="dnan"/>
    <property type="match status" value="1"/>
</dbReference>
<dbReference type="Pfam" id="PF02767">
    <property type="entry name" value="DNA_pol3_beta_2"/>
    <property type="match status" value="1"/>
</dbReference>
<dbReference type="InterPro" id="IPR022634">
    <property type="entry name" value="DNA_polIII_beta_N"/>
</dbReference>
<feature type="domain" description="DNA polymerase III beta sliding clamp C-terminal" evidence="13">
    <location>
        <begin position="246"/>
        <end position="353"/>
    </location>
</feature>
<dbReference type="SUPFAM" id="SSF55979">
    <property type="entry name" value="DNA clamp"/>
    <property type="match status" value="3"/>
</dbReference>
<dbReference type="PIRSF" id="PIRSF000804">
    <property type="entry name" value="DNA_pol_III_b"/>
    <property type="match status" value="1"/>
</dbReference>
<dbReference type="CDD" id="cd00140">
    <property type="entry name" value="beta_clamp"/>
    <property type="match status" value="1"/>
</dbReference>
<protein>
    <recommendedName>
        <fullName evidence="3 10">Beta sliding clamp</fullName>
    </recommendedName>
</protein>